<organism evidence="1 2">
    <name type="scientific">Gordonia alkaliphila</name>
    <dbReference type="NCBI Taxonomy" id="1053547"/>
    <lineage>
        <taxon>Bacteria</taxon>
        <taxon>Bacillati</taxon>
        <taxon>Actinomycetota</taxon>
        <taxon>Actinomycetes</taxon>
        <taxon>Mycobacteriales</taxon>
        <taxon>Gordoniaceae</taxon>
        <taxon>Gordonia</taxon>
    </lineage>
</organism>
<gene>
    <name evidence="1" type="ORF">GCM10023217_34020</name>
</gene>
<reference evidence="2" key="1">
    <citation type="journal article" date="2019" name="Int. J. Syst. Evol. Microbiol.">
        <title>The Global Catalogue of Microorganisms (GCM) 10K type strain sequencing project: providing services to taxonomists for standard genome sequencing and annotation.</title>
        <authorList>
            <consortium name="The Broad Institute Genomics Platform"/>
            <consortium name="The Broad Institute Genome Sequencing Center for Infectious Disease"/>
            <person name="Wu L."/>
            <person name="Ma J."/>
        </authorList>
    </citation>
    <scope>NUCLEOTIDE SEQUENCE [LARGE SCALE GENOMIC DNA]</scope>
    <source>
        <strain evidence="2">JCM 18077</strain>
    </source>
</reference>
<sequence>MIVFPKPEAEIIRVVKARVPNVTAAAKAPQTMPDRFVRPVAAGGSKRSLVLSQRICQVFAYAATESAAAGLIEDTVAALVAAGYDSAEKTIRGVTVVGEPSYYPDPDTDRPRYSATVALLLRGRGA</sequence>
<evidence type="ECO:0008006" key="3">
    <source>
        <dbReference type="Google" id="ProtNLM"/>
    </source>
</evidence>
<name>A0ABP8ZK09_9ACTN</name>
<evidence type="ECO:0000313" key="1">
    <source>
        <dbReference type="EMBL" id="GAA4758749.1"/>
    </source>
</evidence>
<dbReference type="Proteomes" id="UP001500822">
    <property type="component" value="Unassembled WGS sequence"/>
</dbReference>
<comment type="caution">
    <text evidence="1">The sequence shown here is derived from an EMBL/GenBank/DDBJ whole genome shotgun (WGS) entry which is preliminary data.</text>
</comment>
<dbReference type="EMBL" id="BAABIE010000026">
    <property type="protein sequence ID" value="GAA4758749.1"/>
    <property type="molecule type" value="Genomic_DNA"/>
</dbReference>
<keyword evidence="2" id="KW-1185">Reference proteome</keyword>
<dbReference type="RefSeq" id="WP_345314425.1">
    <property type="nucleotide sequence ID" value="NZ_BAABIE010000026.1"/>
</dbReference>
<evidence type="ECO:0000313" key="2">
    <source>
        <dbReference type="Proteomes" id="UP001500822"/>
    </source>
</evidence>
<accession>A0ABP8ZK09</accession>
<proteinExistence type="predicted"/>
<protein>
    <recommendedName>
        <fullName evidence="3">Tail terminator</fullName>
    </recommendedName>
</protein>